<organism evidence="1">
    <name type="scientific">Schizaphis graminum</name>
    <name type="common">Green bug aphid</name>
    <dbReference type="NCBI Taxonomy" id="13262"/>
    <lineage>
        <taxon>Eukaryota</taxon>
        <taxon>Metazoa</taxon>
        <taxon>Ecdysozoa</taxon>
        <taxon>Arthropoda</taxon>
        <taxon>Hexapoda</taxon>
        <taxon>Insecta</taxon>
        <taxon>Pterygota</taxon>
        <taxon>Neoptera</taxon>
        <taxon>Paraneoptera</taxon>
        <taxon>Hemiptera</taxon>
        <taxon>Sternorrhyncha</taxon>
        <taxon>Aphidomorpha</taxon>
        <taxon>Aphidoidea</taxon>
        <taxon>Aphididae</taxon>
        <taxon>Aphidini</taxon>
        <taxon>Schizaphis</taxon>
    </lineage>
</organism>
<reference evidence="1" key="1">
    <citation type="submission" date="2018-04" db="EMBL/GenBank/DDBJ databases">
        <title>Transcriptome of Schizaphis graminum biotype I.</title>
        <authorList>
            <person name="Scully E.D."/>
            <person name="Geib S.M."/>
            <person name="Palmer N.A."/>
            <person name="Koch K."/>
            <person name="Bradshaw J."/>
            <person name="Heng-Moss T."/>
            <person name="Sarath G."/>
        </authorList>
    </citation>
    <scope>NUCLEOTIDE SEQUENCE</scope>
</reference>
<gene>
    <name evidence="1" type="ORF">g.106131</name>
</gene>
<accession>A0A2S2PCG5</accession>
<sequence length="102" mass="11814">MWDMEGNTCTMWDRSTASVALCGGKQNRVRWHSKAHRSLLRPPPQCLRTLNCIMELQSPLDNIFVSVEIRTAYQLYPVSVLQYYNISNGFHSCGGMYRRAVW</sequence>
<proteinExistence type="predicted"/>
<name>A0A2S2PCG5_SCHGA</name>
<evidence type="ECO:0000313" key="1">
    <source>
        <dbReference type="EMBL" id="MBY26616.1"/>
    </source>
</evidence>
<protein>
    <submittedName>
        <fullName evidence="1">Uncharacterized protein</fullName>
    </submittedName>
</protein>
<dbReference type="EMBL" id="GGMR01013997">
    <property type="protein sequence ID" value="MBY26616.1"/>
    <property type="molecule type" value="Transcribed_RNA"/>
</dbReference>
<dbReference type="AlphaFoldDB" id="A0A2S2PCG5"/>